<organism evidence="8 9">
    <name type="scientific">Brevibacillus laterosporus LMG 15441</name>
    <dbReference type="NCBI Taxonomy" id="1042163"/>
    <lineage>
        <taxon>Bacteria</taxon>
        <taxon>Bacillati</taxon>
        <taxon>Bacillota</taxon>
        <taxon>Bacilli</taxon>
        <taxon>Bacillales</taxon>
        <taxon>Paenibacillaceae</taxon>
        <taxon>Brevibacillus</taxon>
    </lineage>
</organism>
<feature type="transmembrane region" description="Helical" evidence="6">
    <location>
        <begin position="359"/>
        <end position="382"/>
    </location>
</feature>
<dbReference type="STRING" id="1042163.BRLA_c036650"/>
<feature type="transmembrane region" description="Helical" evidence="6">
    <location>
        <begin position="44"/>
        <end position="62"/>
    </location>
</feature>
<keyword evidence="3 6" id="KW-0812">Transmembrane</keyword>
<dbReference type="KEGG" id="blr:BRLA_c036650"/>
<dbReference type="eggNOG" id="COG2271">
    <property type="taxonomic scope" value="Bacteria"/>
</dbReference>
<evidence type="ECO:0000256" key="5">
    <source>
        <dbReference type="ARBA" id="ARBA00023136"/>
    </source>
</evidence>
<feature type="transmembrane region" description="Helical" evidence="6">
    <location>
        <begin position="268"/>
        <end position="287"/>
    </location>
</feature>
<evidence type="ECO:0000256" key="2">
    <source>
        <dbReference type="ARBA" id="ARBA00022448"/>
    </source>
</evidence>
<dbReference type="GO" id="GO:0005886">
    <property type="term" value="C:plasma membrane"/>
    <property type="evidence" value="ECO:0007669"/>
    <property type="project" value="UniProtKB-SubCell"/>
</dbReference>
<keyword evidence="2" id="KW-0813">Transport</keyword>
<dbReference type="InterPro" id="IPR050382">
    <property type="entry name" value="MFS_Na/Anion_cotransporter"/>
</dbReference>
<evidence type="ECO:0000313" key="8">
    <source>
        <dbReference type="EMBL" id="AIG27967.1"/>
    </source>
</evidence>
<feature type="transmembrane region" description="Helical" evidence="6">
    <location>
        <begin position="299"/>
        <end position="320"/>
    </location>
</feature>
<feature type="transmembrane region" description="Helical" evidence="6">
    <location>
        <begin position="127"/>
        <end position="147"/>
    </location>
</feature>
<reference evidence="8 9" key="1">
    <citation type="journal article" date="2011" name="J. Bacteriol.">
        <title>Genome sequence of Brevibacillus laterosporus LMG 15441, a pathogen of invertebrates.</title>
        <authorList>
            <person name="Djukic M."/>
            <person name="Poehlein A."/>
            <person name="Thurmer A."/>
            <person name="Daniel R."/>
        </authorList>
    </citation>
    <scope>NUCLEOTIDE SEQUENCE [LARGE SCALE GENOMIC DNA]</scope>
    <source>
        <strain evidence="8 9">LMG 15441</strain>
    </source>
</reference>
<name>A0A075R5S2_BRELA</name>
<evidence type="ECO:0000256" key="4">
    <source>
        <dbReference type="ARBA" id="ARBA00022989"/>
    </source>
</evidence>
<keyword evidence="9" id="KW-1185">Reference proteome</keyword>
<proteinExistence type="predicted"/>
<feature type="transmembrane region" description="Helical" evidence="6">
    <location>
        <begin position="159"/>
        <end position="177"/>
    </location>
</feature>
<dbReference type="Gene3D" id="1.20.1250.20">
    <property type="entry name" value="MFS general substrate transporter like domains"/>
    <property type="match status" value="2"/>
</dbReference>
<keyword evidence="4 6" id="KW-1133">Transmembrane helix</keyword>
<comment type="subcellular location">
    <subcellularLocation>
        <location evidence="1">Cell membrane</location>
        <topology evidence="1">Multi-pass membrane protein</topology>
    </subcellularLocation>
</comment>
<sequence>MAWVTVVFLFVLYMINYLDKSIAGYSATQIIQEMTLSPTEWGLVGSSFFWFFAIAGVIGAGISDRIGTKKMLMILAICWTVVQAGSLVITSLPILIMARVLLGIGEGPTWPVIVSHLSKWFPAERRGFIFALLTLGASIGSSLFTPALVSSIEHWGWRWAWAALGAVSFVWVIFWLVGGKEHPDQIDVSKNPVSSKNHSVQIPTIQSVRKAPSLHWSDVRHTLLSKDFLFSFLLYFAQMWGVTFVLVWLPTYLVNVMKLTSTQMSTSIAVIGLLSGLITLLACMLADRLFQRTKLIRRSYVTVGGISVLTGGILFSLVPLFQSPTILIALFCLGIGLTTTAGSLASVIGSTLLPERTGLIMGVMSGLVTLAGMISPLVIGAIVEAAGANLTTGFHQVLLLNAFIYATSGCLFLLFVKRKEQVKLSHSANGEGKYS</sequence>
<dbReference type="EMBL" id="CP007806">
    <property type="protein sequence ID" value="AIG27967.1"/>
    <property type="molecule type" value="Genomic_DNA"/>
</dbReference>
<evidence type="ECO:0000313" key="9">
    <source>
        <dbReference type="Proteomes" id="UP000005850"/>
    </source>
</evidence>
<feature type="transmembrane region" description="Helical" evidence="6">
    <location>
        <begin position="71"/>
        <end position="90"/>
    </location>
</feature>
<evidence type="ECO:0000256" key="1">
    <source>
        <dbReference type="ARBA" id="ARBA00004651"/>
    </source>
</evidence>
<feature type="transmembrane region" description="Helical" evidence="6">
    <location>
        <begin position="326"/>
        <end position="347"/>
    </location>
</feature>
<dbReference type="AlphaFoldDB" id="A0A075R5S2"/>
<feature type="transmembrane region" description="Helical" evidence="6">
    <location>
        <begin position="228"/>
        <end position="248"/>
    </location>
</feature>
<keyword evidence="5 6" id="KW-0472">Membrane</keyword>
<dbReference type="RefSeq" id="WP_003336505.1">
    <property type="nucleotide sequence ID" value="NZ_CP007806.1"/>
</dbReference>
<gene>
    <name evidence="8" type="primary">sauU_2</name>
    <name evidence="8" type="ORF">BRLA_c036650</name>
</gene>
<dbReference type="InterPro" id="IPR011701">
    <property type="entry name" value="MFS"/>
</dbReference>
<dbReference type="Proteomes" id="UP000005850">
    <property type="component" value="Chromosome"/>
</dbReference>
<dbReference type="Pfam" id="PF07690">
    <property type="entry name" value="MFS_1"/>
    <property type="match status" value="1"/>
</dbReference>
<accession>A0A075R5S2</accession>
<protein>
    <submittedName>
        <fullName evidence="8">Putative sulfoacetate transporter SauU</fullName>
    </submittedName>
</protein>
<dbReference type="InterPro" id="IPR020846">
    <property type="entry name" value="MFS_dom"/>
</dbReference>
<dbReference type="HOGENOM" id="CLU_001265_5_1_9"/>
<evidence type="ECO:0000256" key="3">
    <source>
        <dbReference type="ARBA" id="ARBA00022692"/>
    </source>
</evidence>
<dbReference type="SUPFAM" id="SSF103473">
    <property type="entry name" value="MFS general substrate transporter"/>
    <property type="match status" value="1"/>
</dbReference>
<dbReference type="GO" id="GO:0022857">
    <property type="term" value="F:transmembrane transporter activity"/>
    <property type="evidence" value="ECO:0007669"/>
    <property type="project" value="InterPro"/>
</dbReference>
<dbReference type="InterPro" id="IPR036259">
    <property type="entry name" value="MFS_trans_sf"/>
</dbReference>
<feature type="domain" description="Major facilitator superfamily (MFS) profile" evidence="7">
    <location>
        <begin position="5"/>
        <end position="420"/>
    </location>
</feature>
<dbReference type="PANTHER" id="PTHR11662:SF450">
    <property type="entry name" value="BLR1003 PROTEIN"/>
    <property type="match status" value="1"/>
</dbReference>
<feature type="transmembrane region" description="Helical" evidence="6">
    <location>
        <begin position="394"/>
        <end position="416"/>
    </location>
</feature>
<evidence type="ECO:0000256" key="6">
    <source>
        <dbReference type="SAM" id="Phobius"/>
    </source>
</evidence>
<dbReference type="PROSITE" id="PS50850">
    <property type="entry name" value="MFS"/>
    <property type="match status" value="1"/>
</dbReference>
<dbReference type="PANTHER" id="PTHR11662">
    <property type="entry name" value="SOLUTE CARRIER FAMILY 17"/>
    <property type="match status" value="1"/>
</dbReference>
<evidence type="ECO:0000259" key="7">
    <source>
        <dbReference type="PROSITE" id="PS50850"/>
    </source>
</evidence>